<gene>
    <name evidence="2" type="ORF">MNB_SUP05-12-1281</name>
</gene>
<name>A0A1W1DGM4_9ZZZZ</name>
<dbReference type="CDD" id="cd02947">
    <property type="entry name" value="TRX_family"/>
    <property type="match status" value="1"/>
</dbReference>
<dbReference type="Pfam" id="PF14561">
    <property type="entry name" value="TPR_20"/>
    <property type="match status" value="1"/>
</dbReference>
<dbReference type="InterPro" id="IPR036249">
    <property type="entry name" value="Thioredoxin-like_sf"/>
</dbReference>
<dbReference type="PANTHER" id="PTHR45663">
    <property type="entry name" value="GEO12009P1"/>
    <property type="match status" value="1"/>
</dbReference>
<evidence type="ECO:0000313" key="2">
    <source>
        <dbReference type="EMBL" id="SFV80474.1"/>
    </source>
</evidence>
<dbReference type="SUPFAM" id="SSF48452">
    <property type="entry name" value="TPR-like"/>
    <property type="match status" value="1"/>
</dbReference>
<dbReference type="GO" id="GO:0005737">
    <property type="term" value="C:cytoplasm"/>
    <property type="evidence" value="ECO:0007669"/>
    <property type="project" value="TreeGrafter"/>
</dbReference>
<dbReference type="Pfam" id="PF14559">
    <property type="entry name" value="TPR_19"/>
    <property type="match status" value="1"/>
</dbReference>
<organism evidence="2">
    <name type="scientific">hydrothermal vent metagenome</name>
    <dbReference type="NCBI Taxonomy" id="652676"/>
    <lineage>
        <taxon>unclassified sequences</taxon>
        <taxon>metagenomes</taxon>
        <taxon>ecological metagenomes</taxon>
    </lineage>
</organism>
<dbReference type="PROSITE" id="PS51352">
    <property type="entry name" value="THIOREDOXIN_2"/>
    <property type="match status" value="1"/>
</dbReference>
<dbReference type="EMBL" id="FPHT01000095">
    <property type="protein sequence ID" value="SFV80474.1"/>
    <property type="molecule type" value="Genomic_DNA"/>
</dbReference>
<dbReference type="GO" id="GO:0006950">
    <property type="term" value="P:response to stress"/>
    <property type="evidence" value="ECO:0007669"/>
    <property type="project" value="UniProtKB-ARBA"/>
</dbReference>
<dbReference type="GO" id="GO:0015035">
    <property type="term" value="F:protein-disulfide reductase activity"/>
    <property type="evidence" value="ECO:0007669"/>
    <property type="project" value="TreeGrafter"/>
</dbReference>
<proteinExistence type="predicted"/>
<reference evidence="2" key="1">
    <citation type="submission" date="2016-10" db="EMBL/GenBank/DDBJ databases">
        <authorList>
            <person name="de Groot N.N."/>
        </authorList>
    </citation>
    <scope>NUCLEOTIDE SEQUENCE</scope>
</reference>
<dbReference type="PANTHER" id="PTHR45663:SF11">
    <property type="entry name" value="GEO12009P1"/>
    <property type="match status" value="1"/>
</dbReference>
<accession>A0A1W1DGM4</accession>
<dbReference type="SUPFAM" id="SSF52833">
    <property type="entry name" value="Thioredoxin-like"/>
    <property type="match status" value="1"/>
</dbReference>
<sequence>MSTEDKPLIFEVSQNNFEDLVIHNSSHLPVLVEFMGIWSEPCIKTEYAIAELAKEFPGDFIFAKIDIDEQDELKQQFSITNVPTLVVFKDGKEVQREEGELQLEELRILLKHYGVFRESDELRGQARVKHMAGDTQSAIMLLTQAISSDPNNVRVALDMVQIFLDIGEIEQAQGLFDRLPESAQKTDIGLSISTQINFIRLAQNTAGVASLQAQVFKSPDDYQARFDLAVCLFAKHDIEQGMEMLFFIQENSPEFKEAAAKEMIGMICNMLASNNPEESGAYRRRLANLISE</sequence>
<dbReference type="Gene3D" id="1.25.40.10">
    <property type="entry name" value="Tetratricopeptide repeat domain"/>
    <property type="match status" value="2"/>
</dbReference>
<dbReference type="InterPro" id="IPR011990">
    <property type="entry name" value="TPR-like_helical_dom_sf"/>
</dbReference>
<dbReference type="Pfam" id="PF00085">
    <property type="entry name" value="Thioredoxin"/>
    <property type="match status" value="1"/>
</dbReference>
<evidence type="ECO:0000259" key="1">
    <source>
        <dbReference type="PROSITE" id="PS51352"/>
    </source>
</evidence>
<feature type="domain" description="Thioredoxin" evidence="1">
    <location>
        <begin position="1"/>
        <end position="115"/>
    </location>
</feature>
<dbReference type="Gene3D" id="3.40.30.10">
    <property type="entry name" value="Glutaredoxin"/>
    <property type="match status" value="1"/>
</dbReference>
<dbReference type="AlphaFoldDB" id="A0A1W1DGM4"/>
<protein>
    <submittedName>
        <fullName evidence="2">Thioredoxin</fullName>
    </submittedName>
</protein>
<dbReference type="InterPro" id="IPR013766">
    <property type="entry name" value="Thioredoxin_domain"/>
</dbReference>